<feature type="region of interest" description="Disordered" evidence="1">
    <location>
        <begin position="173"/>
        <end position="195"/>
    </location>
</feature>
<organism evidence="3 4">
    <name type="scientific">Rhipicephalus sanguineus</name>
    <name type="common">Brown dog tick</name>
    <name type="synonym">Ixodes sanguineus</name>
    <dbReference type="NCBI Taxonomy" id="34632"/>
    <lineage>
        <taxon>Eukaryota</taxon>
        <taxon>Metazoa</taxon>
        <taxon>Ecdysozoa</taxon>
        <taxon>Arthropoda</taxon>
        <taxon>Chelicerata</taxon>
        <taxon>Arachnida</taxon>
        <taxon>Acari</taxon>
        <taxon>Parasitiformes</taxon>
        <taxon>Ixodida</taxon>
        <taxon>Ixodoidea</taxon>
        <taxon>Ixodidae</taxon>
        <taxon>Rhipicephalinae</taxon>
        <taxon>Rhipicephalus</taxon>
        <taxon>Rhipicephalus</taxon>
    </lineage>
</organism>
<feature type="transmembrane region" description="Helical" evidence="2">
    <location>
        <begin position="79"/>
        <end position="98"/>
    </location>
</feature>
<dbReference type="Proteomes" id="UP000821837">
    <property type="component" value="Chromosome 1"/>
</dbReference>
<reference evidence="3" key="1">
    <citation type="journal article" date="2020" name="Cell">
        <title>Large-Scale Comparative Analyses of Tick Genomes Elucidate Their Genetic Diversity and Vector Capacities.</title>
        <authorList>
            <consortium name="Tick Genome and Microbiome Consortium (TIGMIC)"/>
            <person name="Jia N."/>
            <person name="Wang J."/>
            <person name="Shi W."/>
            <person name="Du L."/>
            <person name="Sun Y."/>
            <person name="Zhan W."/>
            <person name="Jiang J.F."/>
            <person name="Wang Q."/>
            <person name="Zhang B."/>
            <person name="Ji P."/>
            <person name="Bell-Sakyi L."/>
            <person name="Cui X.M."/>
            <person name="Yuan T.T."/>
            <person name="Jiang B.G."/>
            <person name="Yang W.F."/>
            <person name="Lam T.T."/>
            <person name="Chang Q.C."/>
            <person name="Ding S.J."/>
            <person name="Wang X.J."/>
            <person name="Zhu J.G."/>
            <person name="Ruan X.D."/>
            <person name="Zhao L."/>
            <person name="Wei J.T."/>
            <person name="Ye R.Z."/>
            <person name="Que T.C."/>
            <person name="Du C.H."/>
            <person name="Zhou Y.H."/>
            <person name="Cheng J.X."/>
            <person name="Dai P.F."/>
            <person name="Guo W.B."/>
            <person name="Han X.H."/>
            <person name="Huang E.J."/>
            <person name="Li L.F."/>
            <person name="Wei W."/>
            <person name="Gao Y.C."/>
            <person name="Liu J.Z."/>
            <person name="Shao H.Z."/>
            <person name="Wang X."/>
            <person name="Wang C.C."/>
            <person name="Yang T.C."/>
            <person name="Huo Q.B."/>
            <person name="Li W."/>
            <person name="Chen H.Y."/>
            <person name="Chen S.E."/>
            <person name="Zhou L.G."/>
            <person name="Ni X.B."/>
            <person name="Tian J.H."/>
            <person name="Sheng Y."/>
            <person name="Liu T."/>
            <person name="Pan Y.S."/>
            <person name="Xia L.Y."/>
            <person name="Li J."/>
            <person name="Zhao F."/>
            <person name="Cao W.C."/>
        </authorList>
    </citation>
    <scope>NUCLEOTIDE SEQUENCE</scope>
    <source>
        <strain evidence="3">Rsan-2018</strain>
    </source>
</reference>
<feature type="transmembrane region" description="Helical" evidence="2">
    <location>
        <begin position="37"/>
        <end position="67"/>
    </location>
</feature>
<evidence type="ECO:0000256" key="1">
    <source>
        <dbReference type="SAM" id="MobiDB-lite"/>
    </source>
</evidence>
<dbReference type="OMA" id="QIMETIK"/>
<gene>
    <name evidence="3" type="ORF">HPB52_007875</name>
</gene>
<evidence type="ECO:0000313" key="3">
    <source>
        <dbReference type="EMBL" id="KAH7982876.1"/>
    </source>
</evidence>
<keyword evidence="2" id="KW-1133">Transmembrane helix</keyword>
<feature type="compositionally biased region" description="Polar residues" evidence="1">
    <location>
        <begin position="177"/>
        <end position="189"/>
    </location>
</feature>
<name>A0A9D4T8U3_RHISA</name>
<keyword evidence="2" id="KW-0812">Transmembrane</keyword>
<keyword evidence="4" id="KW-1185">Reference proteome</keyword>
<dbReference type="AlphaFoldDB" id="A0A9D4T8U3"/>
<dbReference type="VEuPathDB" id="VectorBase:RSAN_041519"/>
<evidence type="ECO:0000256" key="2">
    <source>
        <dbReference type="SAM" id="Phobius"/>
    </source>
</evidence>
<protein>
    <submittedName>
        <fullName evidence="3">Uncharacterized protein</fullName>
    </submittedName>
</protein>
<reference evidence="3" key="2">
    <citation type="submission" date="2021-09" db="EMBL/GenBank/DDBJ databases">
        <authorList>
            <person name="Jia N."/>
            <person name="Wang J."/>
            <person name="Shi W."/>
            <person name="Du L."/>
            <person name="Sun Y."/>
            <person name="Zhan W."/>
            <person name="Jiang J."/>
            <person name="Wang Q."/>
            <person name="Zhang B."/>
            <person name="Ji P."/>
            <person name="Sakyi L.B."/>
            <person name="Cui X."/>
            <person name="Yuan T."/>
            <person name="Jiang B."/>
            <person name="Yang W."/>
            <person name="Lam T.T.-Y."/>
            <person name="Chang Q."/>
            <person name="Ding S."/>
            <person name="Wang X."/>
            <person name="Zhu J."/>
            <person name="Ruan X."/>
            <person name="Zhao L."/>
            <person name="Wei J."/>
            <person name="Que T."/>
            <person name="Du C."/>
            <person name="Cheng J."/>
            <person name="Dai P."/>
            <person name="Han X."/>
            <person name="Huang E."/>
            <person name="Gao Y."/>
            <person name="Liu J."/>
            <person name="Shao H."/>
            <person name="Ye R."/>
            <person name="Li L."/>
            <person name="Wei W."/>
            <person name="Wang X."/>
            <person name="Wang C."/>
            <person name="Huo Q."/>
            <person name="Li W."/>
            <person name="Guo W."/>
            <person name="Chen H."/>
            <person name="Chen S."/>
            <person name="Zhou L."/>
            <person name="Zhou L."/>
            <person name="Ni X."/>
            <person name="Tian J."/>
            <person name="Zhou Y."/>
            <person name="Sheng Y."/>
            <person name="Liu T."/>
            <person name="Pan Y."/>
            <person name="Xia L."/>
            <person name="Li J."/>
            <person name="Zhao F."/>
            <person name="Cao W."/>
        </authorList>
    </citation>
    <scope>NUCLEOTIDE SEQUENCE</scope>
    <source>
        <strain evidence="3">Rsan-2018</strain>
        <tissue evidence="3">Larvae</tissue>
    </source>
</reference>
<keyword evidence="2" id="KW-0472">Membrane</keyword>
<sequence length="195" mass="21531">MDHQRRGTVRSMHGAGRSRRPSSAVDSKYTSMDRSCAIILMYGIYFCYVLACFGAMLAVAGLMLHISSEQPGAHDKGKIIAGTGIGICAVCFVIAFYCRSVRLDEQIMETIKETTDDREWSVFKNPKAGWWHMRYGMADQSSIRSSATIQCNVRPDSAASTSSVVVYYQTKGHETTPSEASPSHSNRIKGSTDRL</sequence>
<evidence type="ECO:0000313" key="4">
    <source>
        <dbReference type="Proteomes" id="UP000821837"/>
    </source>
</evidence>
<accession>A0A9D4T8U3</accession>
<proteinExistence type="predicted"/>
<feature type="region of interest" description="Disordered" evidence="1">
    <location>
        <begin position="1"/>
        <end position="26"/>
    </location>
</feature>
<dbReference type="EMBL" id="JABSTV010001245">
    <property type="protein sequence ID" value="KAH7982876.1"/>
    <property type="molecule type" value="Genomic_DNA"/>
</dbReference>
<comment type="caution">
    <text evidence="3">The sequence shown here is derived from an EMBL/GenBank/DDBJ whole genome shotgun (WGS) entry which is preliminary data.</text>
</comment>